<evidence type="ECO:0000313" key="2">
    <source>
        <dbReference type="Proteomes" id="UP001604336"/>
    </source>
</evidence>
<evidence type="ECO:0000313" key="1">
    <source>
        <dbReference type="EMBL" id="KAL2517293.1"/>
    </source>
</evidence>
<organism evidence="1 2">
    <name type="scientific">Abeliophyllum distichum</name>
    <dbReference type="NCBI Taxonomy" id="126358"/>
    <lineage>
        <taxon>Eukaryota</taxon>
        <taxon>Viridiplantae</taxon>
        <taxon>Streptophyta</taxon>
        <taxon>Embryophyta</taxon>
        <taxon>Tracheophyta</taxon>
        <taxon>Spermatophyta</taxon>
        <taxon>Magnoliopsida</taxon>
        <taxon>eudicotyledons</taxon>
        <taxon>Gunneridae</taxon>
        <taxon>Pentapetalae</taxon>
        <taxon>asterids</taxon>
        <taxon>lamiids</taxon>
        <taxon>Lamiales</taxon>
        <taxon>Oleaceae</taxon>
        <taxon>Forsythieae</taxon>
        <taxon>Abeliophyllum</taxon>
    </lineage>
</organism>
<dbReference type="EMBL" id="JBFOLK010000004">
    <property type="protein sequence ID" value="KAL2517293.1"/>
    <property type="molecule type" value="Genomic_DNA"/>
</dbReference>
<dbReference type="Proteomes" id="UP001604336">
    <property type="component" value="Unassembled WGS sequence"/>
</dbReference>
<reference evidence="2" key="1">
    <citation type="submission" date="2024-07" db="EMBL/GenBank/DDBJ databases">
        <title>Two chromosome-level genome assemblies of Korean endemic species Abeliophyllum distichum and Forsythia ovata (Oleaceae).</title>
        <authorList>
            <person name="Jang H."/>
        </authorList>
    </citation>
    <scope>NUCLEOTIDE SEQUENCE [LARGE SCALE GENOMIC DNA]</scope>
</reference>
<keyword evidence="2" id="KW-1185">Reference proteome</keyword>
<comment type="caution">
    <text evidence="1">The sequence shown here is derived from an EMBL/GenBank/DDBJ whole genome shotgun (WGS) entry which is preliminary data.</text>
</comment>
<sequence>MNRRRTDLAGSKSSATAQITDLCGRRQRRSKGVGAHISNMRAGRVRRSRTGAYARRSQIDLRVAPLVALRSALAPLVAARAPCSEMSTDLSDQLLSGGHCRSGFVGELRQRYARGGAHKSVRAAAACARSWATDLLAQVRRYTWRRRALSPAVSSLCFESCVSVVVVWTRKSMEEEDPCLVARIGHVWLHEQ</sequence>
<gene>
    <name evidence="1" type="ORF">Adt_13540</name>
</gene>
<proteinExistence type="predicted"/>
<dbReference type="AlphaFoldDB" id="A0ABD1TXN2"/>
<protein>
    <submittedName>
        <fullName evidence="1">Uncharacterized protein</fullName>
    </submittedName>
</protein>
<accession>A0ABD1TXN2</accession>
<name>A0ABD1TXN2_9LAMI</name>